<gene>
    <name evidence="1" type="ORF">RPERSI_LOCUS17555</name>
</gene>
<evidence type="ECO:0000313" key="2">
    <source>
        <dbReference type="Proteomes" id="UP000789920"/>
    </source>
</evidence>
<protein>
    <submittedName>
        <fullName evidence="1">13888_t:CDS:1</fullName>
    </submittedName>
</protein>
<proteinExistence type="predicted"/>
<dbReference type="EMBL" id="CAJVQC010045160">
    <property type="protein sequence ID" value="CAG8780843.1"/>
    <property type="molecule type" value="Genomic_DNA"/>
</dbReference>
<feature type="non-terminal residue" evidence="1">
    <location>
        <position position="89"/>
    </location>
</feature>
<reference evidence="1" key="1">
    <citation type="submission" date="2021-06" db="EMBL/GenBank/DDBJ databases">
        <authorList>
            <person name="Kallberg Y."/>
            <person name="Tangrot J."/>
            <person name="Rosling A."/>
        </authorList>
    </citation>
    <scope>NUCLEOTIDE SEQUENCE</scope>
    <source>
        <strain evidence="1">MA461A</strain>
    </source>
</reference>
<keyword evidence="2" id="KW-1185">Reference proteome</keyword>
<accession>A0ACA9R8G2</accession>
<name>A0ACA9R8G2_9GLOM</name>
<organism evidence="1 2">
    <name type="scientific">Racocetra persica</name>
    <dbReference type="NCBI Taxonomy" id="160502"/>
    <lineage>
        <taxon>Eukaryota</taxon>
        <taxon>Fungi</taxon>
        <taxon>Fungi incertae sedis</taxon>
        <taxon>Mucoromycota</taxon>
        <taxon>Glomeromycotina</taxon>
        <taxon>Glomeromycetes</taxon>
        <taxon>Diversisporales</taxon>
        <taxon>Gigasporaceae</taxon>
        <taxon>Racocetra</taxon>
    </lineage>
</organism>
<comment type="caution">
    <text evidence="1">The sequence shown here is derived from an EMBL/GenBank/DDBJ whole genome shotgun (WGS) entry which is preliminary data.</text>
</comment>
<sequence>MKVRQKEILCWYCYYKVYKDRIKDIKCINKIDNQSARTLVYNEIKTLLPDITDVNLHSNSDGSEDEENIDDIDKNDKYDNETNSKDSTK</sequence>
<feature type="non-terminal residue" evidence="1">
    <location>
        <position position="1"/>
    </location>
</feature>
<dbReference type="Proteomes" id="UP000789920">
    <property type="component" value="Unassembled WGS sequence"/>
</dbReference>
<evidence type="ECO:0000313" key="1">
    <source>
        <dbReference type="EMBL" id="CAG8780843.1"/>
    </source>
</evidence>